<name>A0A1I0R458_9BACT</name>
<proteinExistence type="inferred from homology"/>
<dbReference type="Gene3D" id="1.25.40.390">
    <property type="match status" value="2"/>
</dbReference>
<organism evidence="8 9">
    <name type="scientific">Chitinophaga arvensicola</name>
    <dbReference type="NCBI Taxonomy" id="29529"/>
    <lineage>
        <taxon>Bacteria</taxon>
        <taxon>Pseudomonadati</taxon>
        <taxon>Bacteroidota</taxon>
        <taxon>Chitinophagia</taxon>
        <taxon>Chitinophagales</taxon>
        <taxon>Chitinophagaceae</taxon>
        <taxon>Chitinophaga</taxon>
    </lineage>
</organism>
<dbReference type="Proteomes" id="UP000199310">
    <property type="component" value="Unassembled WGS sequence"/>
</dbReference>
<evidence type="ECO:0000256" key="5">
    <source>
        <dbReference type="ARBA" id="ARBA00023237"/>
    </source>
</evidence>
<dbReference type="Pfam" id="PF14322">
    <property type="entry name" value="SusD-like_3"/>
    <property type="match status" value="1"/>
</dbReference>
<dbReference type="RefSeq" id="WP_089894450.1">
    <property type="nucleotide sequence ID" value="NZ_FOJG01000001.1"/>
</dbReference>
<dbReference type="EMBL" id="FOJG01000001">
    <property type="protein sequence ID" value="SEW35225.1"/>
    <property type="molecule type" value="Genomic_DNA"/>
</dbReference>
<dbReference type="InterPro" id="IPR012944">
    <property type="entry name" value="SusD_RagB_dom"/>
</dbReference>
<dbReference type="Pfam" id="PF07980">
    <property type="entry name" value="SusD_RagB"/>
    <property type="match status" value="1"/>
</dbReference>
<keyword evidence="3" id="KW-0732">Signal</keyword>
<dbReference type="GO" id="GO:0009279">
    <property type="term" value="C:cell outer membrane"/>
    <property type="evidence" value="ECO:0007669"/>
    <property type="project" value="UniProtKB-SubCell"/>
</dbReference>
<protein>
    <submittedName>
        <fullName evidence="8">SusD family protein</fullName>
    </submittedName>
</protein>
<accession>A0A1I0R458</accession>
<evidence type="ECO:0000259" key="6">
    <source>
        <dbReference type="Pfam" id="PF07980"/>
    </source>
</evidence>
<evidence type="ECO:0000256" key="4">
    <source>
        <dbReference type="ARBA" id="ARBA00023136"/>
    </source>
</evidence>
<reference evidence="9" key="1">
    <citation type="submission" date="2016-10" db="EMBL/GenBank/DDBJ databases">
        <authorList>
            <person name="Varghese N."/>
            <person name="Submissions S."/>
        </authorList>
    </citation>
    <scope>NUCLEOTIDE SEQUENCE [LARGE SCALE GENOMIC DNA]</scope>
    <source>
        <strain evidence="9">DSM 3695</strain>
    </source>
</reference>
<dbReference type="AlphaFoldDB" id="A0A1I0R458"/>
<comment type="subcellular location">
    <subcellularLocation>
        <location evidence="1">Cell outer membrane</location>
    </subcellularLocation>
</comment>
<evidence type="ECO:0000259" key="7">
    <source>
        <dbReference type="Pfam" id="PF14322"/>
    </source>
</evidence>
<comment type="similarity">
    <text evidence="2">Belongs to the SusD family.</text>
</comment>
<dbReference type="InterPro" id="IPR011990">
    <property type="entry name" value="TPR-like_helical_dom_sf"/>
</dbReference>
<dbReference type="PROSITE" id="PS51257">
    <property type="entry name" value="PROKAR_LIPOPROTEIN"/>
    <property type="match status" value="1"/>
</dbReference>
<feature type="domain" description="RagB/SusD" evidence="6">
    <location>
        <begin position="342"/>
        <end position="465"/>
    </location>
</feature>
<keyword evidence="9" id="KW-1185">Reference proteome</keyword>
<dbReference type="InterPro" id="IPR033985">
    <property type="entry name" value="SusD-like_N"/>
</dbReference>
<dbReference type="SUPFAM" id="SSF48452">
    <property type="entry name" value="TPR-like"/>
    <property type="match status" value="1"/>
</dbReference>
<evidence type="ECO:0000313" key="9">
    <source>
        <dbReference type="Proteomes" id="UP000199310"/>
    </source>
</evidence>
<keyword evidence="4" id="KW-0472">Membrane</keyword>
<evidence type="ECO:0000256" key="3">
    <source>
        <dbReference type="ARBA" id="ARBA00022729"/>
    </source>
</evidence>
<dbReference type="OrthoDB" id="1094477at2"/>
<dbReference type="STRING" id="29529.SAMN04488122_2201"/>
<keyword evidence="5" id="KW-0998">Cell outer membrane</keyword>
<dbReference type="CDD" id="cd08977">
    <property type="entry name" value="SusD"/>
    <property type="match status" value="1"/>
</dbReference>
<sequence>MKFKTLPIYALAGLLGFSSCSKLLEEKSQTDIIPKTTTDFRELLMGSGYMPSEEPASMVYYMDDDVDLFLEYDNGNSPIAGTPDARRNFLSYTWQPRQADIDGMGDKVNEDPGSSPYAKFYKWIMGCNAVLDHVDNSIGSQPDKDRVKAEALAVRALYYFRLVNLYGEPYNHNPQALGVPLKLNSSVSAEYMQRETVAKVYETIVADLNKASQLMDPLPIVRKDYHINQPAIHILLSRVYLFMEKWQEAAAEANKVFDQGGVIIDMTNMPSITTGRWLNYNNQEVEWIYGGNAQPNQSTYTPAAAFLSTFDPNDIRLKYGFSMVNGGVMLATKLTIGTDLAQTMRSSEALLNRAEANVQLGKLGDALTDLNTLRRNRIIGYTDVNISDKAILLQAVRDERRKEFCYEAFRWFDLRRYGMPAISHRYQNDVGEAVLQYTLQHNDPAYTLPFPTSLLLRNPQLTQNPSGEGGDRIGQ</sequence>
<evidence type="ECO:0000256" key="1">
    <source>
        <dbReference type="ARBA" id="ARBA00004442"/>
    </source>
</evidence>
<evidence type="ECO:0000256" key="2">
    <source>
        <dbReference type="ARBA" id="ARBA00006275"/>
    </source>
</evidence>
<gene>
    <name evidence="8" type="ORF">SAMN04488122_2201</name>
</gene>
<evidence type="ECO:0000313" key="8">
    <source>
        <dbReference type="EMBL" id="SEW35225.1"/>
    </source>
</evidence>
<feature type="domain" description="SusD-like N-terminal" evidence="7">
    <location>
        <begin position="106"/>
        <end position="241"/>
    </location>
</feature>